<name>A0A481ZDT2_9VIRU</name>
<evidence type="ECO:0000313" key="1">
    <source>
        <dbReference type="EMBL" id="QBK93816.1"/>
    </source>
</evidence>
<proteinExistence type="predicted"/>
<reference evidence="1" key="1">
    <citation type="journal article" date="2019" name="MBio">
        <title>Virus Genomes from Deep Sea Sediments Expand the Ocean Megavirome and Support Independent Origins of Viral Gigantism.</title>
        <authorList>
            <person name="Backstrom D."/>
            <person name="Yutin N."/>
            <person name="Jorgensen S.L."/>
            <person name="Dharamshi J."/>
            <person name="Homa F."/>
            <person name="Zaremba-Niedwiedzka K."/>
            <person name="Spang A."/>
            <person name="Wolf Y.I."/>
            <person name="Koonin E.V."/>
            <person name="Ettema T.J."/>
        </authorList>
    </citation>
    <scope>NUCLEOTIDE SEQUENCE</scope>
</reference>
<accession>A0A481ZDT2</accession>
<dbReference type="EMBL" id="MK500605">
    <property type="protein sequence ID" value="QBK93816.1"/>
    <property type="molecule type" value="Genomic_DNA"/>
</dbReference>
<gene>
    <name evidence="1" type="ORF">LCPAC406_01300</name>
</gene>
<sequence>MGHDECKEDDCGNKKCYKCRQFITANITFSGLCTEDKLPKGIIIVGLHVLVKEWGVVFQFTNGNWNAIPQAEDFFYLCEADNSIWFTKQGKPSRNVIKVFCAREWDTLFDCNSNSFYVLMCEDIPNNGSVGYHKCPKKRLVWELECSIDTSGGLKCEKILPGMVFQTKAELDAVIGTEGDFALVVEQSLIYIWDEESGWVVQAFTRPLVFRNNTNGNCMWWVADGVIPAVTFSIFCDLSPGAQLFDTVEGVLWDFIEECVWEEQCQLIPAPNFLSVIGTEQEEQTLNNDGNPTVIELDTFENPLFTWAIAGPGLFVCPSSGIYKISYTVAMSTVTNAPANSDDILPEFSVNGTTASGISYQSIESVSGPNSLTQSWSSSGFAIMKAGDELSLRVNRIGINLVIQIRLRNTILNAFKVKNAVLSL</sequence>
<protein>
    <submittedName>
        <fullName evidence="1">Uncharacterized protein</fullName>
    </submittedName>
</protein>
<organism evidence="1">
    <name type="scientific">Pithovirus LCPAC406</name>
    <dbReference type="NCBI Taxonomy" id="2506599"/>
    <lineage>
        <taxon>Viruses</taxon>
        <taxon>Pithoviruses</taxon>
    </lineage>
</organism>